<gene>
    <name evidence="3" type="primary">LOC132804348</name>
</gene>
<dbReference type="Proteomes" id="UP001652623">
    <property type="component" value="Chromosome 6"/>
</dbReference>
<keyword evidence="2" id="KW-1185">Reference proteome</keyword>
<dbReference type="RefSeq" id="XP_060674625.1">
    <property type="nucleotide sequence ID" value="XM_060818642.1"/>
</dbReference>
<evidence type="ECO:0000256" key="1">
    <source>
        <dbReference type="SAM" id="MobiDB-lite"/>
    </source>
</evidence>
<reference evidence="3" key="1">
    <citation type="submission" date="2025-08" db="UniProtKB">
        <authorList>
            <consortium name="RefSeq"/>
        </authorList>
    </citation>
    <scope>IDENTIFICATION</scope>
    <source>
        <tissue evidence="3">Seedling</tissue>
    </source>
</reference>
<name>A0ABM4AD15_ZIZJJ</name>
<proteinExistence type="predicted"/>
<organism evidence="2 3">
    <name type="scientific">Ziziphus jujuba</name>
    <name type="common">Chinese jujube</name>
    <name type="synonym">Ziziphus sativa</name>
    <dbReference type="NCBI Taxonomy" id="326968"/>
    <lineage>
        <taxon>Eukaryota</taxon>
        <taxon>Viridiplantae</taxon>
        <taxon>Streptophyta</taxon>
        <taxon>Embryophyta</taxon>
        <taxon>Tracheophyta</taxon>
        <taxon>Spermatophyta</taxon>
        <taxon>Magnoliopsida</taxon>
        <taxon>eudicotyledons</taxon>
        <taxon>Gunneridae</taxon>
        <taxon>Pentapetalae</taxon>
        <taxon>rosids</taxon>
        <taxon>fabids</taxon>
        <taxon>Rosales</taxon>
        <taxon>Rhamnaceae</taxon>
        <taxon>Paliureae</taxon>
        <taxon>Ziziphus</taxon>
    </lineage>
</organism>
<sequence length="117" mass="13927">MHYHDKKGWINKTARQRYEDMHQRRSQLREEGFESVDENVIADEVLGTRVGYIPGMGYDSKLASYSHKRQPSPGTTALHERLSSLKDEYDSNRQQSEERMTILKEEYDSYRQQNEKR</sequence>
<dbReference type="GeneID" id="132804348"/>
<accession>A0ABM4AD15</accession>
<evidence type="ECO:0000313" key="3">
    <source>
        <dbReference type="RefSeq" id="XP_060674625.1"/>
    </source>
</evidence>
<protein>
    <submittedName>
        <fullName evidence="3">Uncharacterized protein LOC132804348</fullName>
    </submittedName>
</protein>
<evidence type="ECO:0000313" key="2">
    <source>
        <dbReference type="Proteomes" id="UP001652623"/>
    </source>
</evidence>
<feature type="region of interest" description="Disordered" evidence="1">
    <location>
        <begin position="85"/>
        <end position="117"/>
    </location>
</feature>